<dbReference type="Proteomes" id="UP000198897">
    <property type="component" value="Unassembled WGS sequence"/>
</dbReference>
<gene>
    <name evidence="1" type="ORF">SAMN05216353_1254</name>
</gene>
<keyword evidence="2" id="KW-1185">Reference proteome</keyword>
<proteinExistence type="predicted"/>
<dbReference type="RefSeq" id="WP_089752467.1">
    <property type="nucleotide sequence ID" value="NZ_FOOG01000025.1"/>
</dbReference>
<dbReference type="EMBL" id="FOOG01000025">
    <property type="protein sequence ID" value="SFG14565.1"/>
    <property type="molecule type" value="Genomic_DNA"/>
</dbReference>
<accession>A0A1I2PEJ4</accession>
<dbReference type="AlphaFoldDB" id="A0A1I2PEJ4"/>
<dbReference type="OrthoDB" id="9908891at2"/>
<protein>
    <submittedName>
        <fullName evidence="1">Uncharacterized protein</fullName>
    </submittedName>
</protein>
<evidence type="ECO:0000313" key="1">
    <source>
        <dbReference type="EMBL" id="SFG14565.1"/>
    </source>
</evidence>
<evidence type="ECO:0000313" key="2">
    <source>
        <dbReference type="Proteomes" id="UP000198897"/>
    </source>
</evidence>
<reference evidence="2" key="1">
    <citation type="submission" date="2016-10" db="EMBL/GenBank/DDBJ databases">
        <authorList>
            <person name="Varghese N."/>
            <person name="Submissions S."/>
        </authorList>
    </citation>
    <scope>NUCLEOTIDE SEQUENCE [LARGE SCALE GENOMIC DNA]</scope>
    <source>
        <strain evidence="2">FP5</strain>
    </source>
</reference>
<name>A0A1I2PEJ4_9BACI</name>
<sequence>MNIVKILFAVLTATYFLGLSPAVSLQAHVNIEQKDSLVANFTDMEQGALAVSRVLLPKGKADYALPPFLFPPAELDVKGLFSASTCTLEPLADSSGFFTLEQFHSNYL</sequence>
<organism evidence="1 2">
    <name type="scientific">Halobacillus alkaliphilus</name>
    <dbReference type="NCBI Taxonomy" id="396056"/>
    <lineage>
        <taxon>Bacteria</taxon>
        <taxon>Bacillati</taxon>
        <taxon>Bacillota</taxon>
        <taxon>Bacilli</taxon>
        <taxon>Bacillales</taxon>
        <taxon>Bacillaceae</taxon>
        <taxon>Halobacillus</taxon>
    </lineage>
</organism>